<evidence type="ECO:0000256" key="8">
    <source>
        <dbReference type="ARBA" id="ARBA00023136"/>
    </source>
</evidence>
<evidence type="ECO:0000256" key="10">
    <source>
        <dbReference type="ARBA" id="ARBA00023186"/>
    </source>
</evidence>
<keyword evidence="6 13" id="KW-0732">Signal</keyword>
<sequence length="233" mass="26583">MIQLMRYKTPSVSDTSHARHFSLVILSILLAACSLLPESPLIQVADPHAAWQARARRLARIEEWSAAGRIAIRAADDAWNVNMHWRQRVDSYRIRFNAPLALGAAEIKGDPYGVLLRTTNRKTFSATDPESLLWDTLGWRIPVSGLRYWILGMADGEAPVDGLEIDAAGRLKRLYQSGWEIRYLGYRRVDEFELPVRLELENNRLDVRIRISRWVLTPAISVSKKRLLGKIRG</sequence>
<evidence type="ECO:0000256" key="6">
    <source>
        <dbReference type="ARBA" id="ARBA00022729"/>
    </source>
</evidence>
<evidence type="ECO:0000256" key="5">
    <source>
        <dbReference type="ARBA" id="ARBA00022448"/>
    </source>
</evidence>
<keyword evidence="5 13" id="KW-0813">Transport</keyword>
<gene>
    <name evidence="13" type="primary">lolB</name>
    <name evidence="14" type="ORF">BECKTC1821E_GA0114239_11215</name>
</gene>
<dbReference type="EMBL" id="CAADFT010000121">
    <property type="protein sequence ID" value="VFK48618.1"/>
    <property type="molecule type" value="Genomic_DNA"/>
</dbReference>
<evidence type="ECO:0000256" key="1">
    <source>
        <dbReference type="ARBA" id="ARBA00004459"/>
    </source>
</evidence>
<dbReference type="SUPFAM" id="SSF89392">
    <property type="entry name" value="Prokaryotic lipoproteins and lipoprotein localization factors"/>
    <property type="match status" value="1"/>
</dbReference>
<comment type="subcellular location">
    <subcellularLocation>
        <location evidence="1 13">Cell outer membrane</location>
        <topology evidence="1 13">Lipid-anchor</topology>
    </subcellularLocation>
</comment>
<comment type="function">
    <text evidence="13">Plays a critical role in the incorporation of lipoproteins in the outer membrane after they are released by the LolA protein.</text>
</comment>
<keyword evidence="12 13" id="KW-0449">Lipoprotein</keyword>
<accession>A0A450Z4L6</accession>
<evidence type="ECO:0000256" key="12">
    <source>
        <dbReference type="ARBA" id="ARBA00023288"/>
    </source>
</evidence>
<proteinExistence type="inferred from homology"/>
<dbReference type="Pfam" id="PF03550">
    <property type="entry name" value="LolB"/>
    <property type="match status" value="1"/>
</dbReference>
<keyword evidence="9 13" id="KW-0564">Palmitate</keyword>
<evidence type="ECO:0000256" key="11">
    <source>
        <dbReference type="ARBA" id="ARBA00023237"/>
    </source>
</evidence>
<dbReference type="GO" id="GO:0009279">
    <property type="term" value="C:cell outer membrane"/>
    <property type="evidence" value="ECO:0007669"/>
    <property type="project" value="UniProtKB-SubCell"/>
</dbReference>
<dbReference type="InterPro" id="IPR029046">
    <property type="entry name" value="LolA/LolB/LppX"/>
</dbReference>
<dbReference type="PROSITE" id="PS51257">
    <property type="entry name" value="PROKAR_LIPOPROTEIN"/>
    <property type="match status" value="1"/>
</dbReference>
<evidence type="ECO:0000256" key="13">
    <source>
        <dbReference type="HAMAP-Rule" id="MF_00233"/>
    </source>
</evidence>
<evidence type="ECO:0000256" key="9">
    <source>
        <dbReference type="ARBA" id="ARBA00023139"/>
    </source>
</evidence>
<keyword evidence="10 13" id="KW-0143">Chaperone</keyword>
<keyword evidence="8 13" id="KW-0472">Membrane</keyword>
<organism evidence="14">
    <name type="scientific">Candidatus Kentrum sp. TC</name>
    <dbReference type="NCBI Taxonomy" id="2126339"/>
    <lineage>
        <taxon>Bacteria</taxon>
        <taxon>Pseudomonadati</taxon>
        <taxon>Pseudomonadota</taxon>
        <taxon>Gammaproteobacteria</taxon>
        <taxon>Candidatus Kentrum</taxon>
    </lineage>
</organism>
<keyword evidence="7 13" id="KW-0653">Protein transport</keyword>
<dbReference type="HAMAP" id="MF_00233">
    <property type="entry name" value="LolB"/>
    <property type="match status" value="1"/>
</dbReference>
<reference evidence="14" key="1">
    <citation type="submission" date="2019-02" db="EMBL/GenBank/DDBJ databases">
        <authorList>
            <person name="Gruber-Vodicka R. H."/>
            <person name="Seah K. B. B."/>
        </authorList>
    </citation>
    <scope>NUCLEOTIDE SEQUENCE</scope>
    <source>
        <strain evidence="14">BECK_BZ125</strain>
    </source>
</reference>
<name>A0A450Z4L6_9GAMM</name>
<dbReference type="GO" id="GO:0015031">
    <property type="term" value="P:protein transport"/>
    <property type="evidence" value="ECO:0007669"/>
    <property type="project" value="UniProtKB-KW"/>
</dbReference>
<evidence type="ECO:0000313" key="14">
    <source>
        <dbReference type="EMBL" id="VFK48618.1"/>
    </source>
</evidence>
<evidence type="ECO:0000256" key="7">
    <source>
        <dbReference type="ARBA" id="ARBA00022927"/>
    </source>
</evidence>
<protein>
    <recommendedName>
        <fullName evidence="4 13">Outer-membrane lipoprotein LolB</fullName>
    </recommendedName>
</protein>
<dbReference type="AlphaFoldDB" id="A0A450Z4L6"/>
<evidence type="ECO:0000256" key="2">
    <source>
        <dbReference type="ARBA" id="ARBA00009696"/>
    </source>
</evidence>
<dbReference type="CDD" id="cd16326">
    <property type="entry name" value="LolB"/>
    <property type="match status" value="1"/>
</dbReference>
<dbReference type="GO" id="GO:0044874">
    <property type="term" value="P:lipoprotein localization to outer membrane"/>
    <property type="evidence" value="ECO:0007669"/>
    <property type="project" value="UniProtKB-UniRule"/>
</dbReference>
<evidence type="ECO:0000256" key="4">
    <source>
        <dbReference type="ARBA" id="ARBA00016202"/>
    </source>
</evidence>
<dbReference type="InterPro" id="IPR004565">
    <property type="entry name" value="OM_lipoprot_LolB"/>
</dbReference>
<keyword evidence="11 13" id="KW-0998">Cell outer membrane</keyword>
<comment type="subunit">
    <text evidence="3 13">Monomer.</text>
</comment>
<evidence type="ECO:0000256" key="3">
    <source>
        <dbReference type="ARBA" id="ARBA00011245"/>
    </source>
</evidence>
<comment type="similarity">
    <text evidence="2 13">Belongs to the LolB family.</text>
</comment>
<dbReference type="NCBIfam" id="TIGR00548">
    <property type="entry name" value="lolB"/>
    <property type="match status" value="1"/>
</dbReference>
<dbReference type="Gene3D" id="2.50.20.10">
    <property type="entry name" value="Lipoprotein localisation LolA/LolB/LppX"/>
    <property type="match status" value="1"/>
</dbReference>